<keyword evidence="3" id="KW-0158">Chromosome</keyword>
<keyword evidence="6 9" id="KW-0175">Coiled coil</keyword>
<dbReference type="OrthoDB" id="8194677at2759"/>
<evidence type="ECO:0000256" key="2">
    <source>
        <dbReference type="ARBA" id="ARBA00005498"/>
    </source>
</evidence>
<dbReference type="RefSeq" id="XP_015522230.2">
    <property type="nucleotide sequence ID" value="XM_015666744.2"/>
</dbReference>
<feature type="coiled-coil region" evidence="9">
    <location>
        <begin position="356"/>
        <end position="404"/>
    </location>
</feature>
<name>A0A6J0C757_NEOLC</name>
<evidence type="ECO:0000256" key="5">
    <source>
        <dbReference type="ARBA" id="ARBA00022776"/>
    </source>
</evidence>
<comment type="subcellular location">
    <subcellularLocation>
        <location evidence="1">Chromosome</location>
        <location evidence="1">Centromere</location>
    </subcellularLocation>
</comment>
<evidence type="ECO:0000313" key="13">
    <source>
        <dbReference type="RefSeq" id="XP_015522230.2"/>
    </source>
</evidence>
<feature type="domain" description="Kinetochore protein Nuf2 N-terminal" evidence="11">
    <location>
        <begin position="4"/>
        <end position="128"/>
    </location>
</feature>
<keyword evidence="5" id="KW-0498">Mitosis</keyword>
<evidence type="ECO:0000313" key="14">
    <source>
        <dbReference type="RefSeq" id="XP_046588440.1"/>
    </source>
</evidence>
<organism evidence="12 13">
    <name type="scientific">Neodiprion lecontei</name>
    <name type="common">Redheaded pine sawfly</name>
    <dbReference type="NCBI Taxonomy" id="441921"/>
    <lineage>
        <taxon>Eukaryota</taxon>
        <taxon>Metazoa</taxon>
        <taxon>Ecdysozoa</taxon>
        <taxon>Arthropoda</taxon>
        <taxon>Hexapoda</taxon>
        <taxon>Insecta</taxon>
        <taxon>Pterygota</taxon>
        <taxon>Neoptera</taxon>
        <taxon>Endopterygota</taxon>
        <taxon>Hymenoptera</taxon>
        <taxon>Tenthredinoidea</taxon>
        <taxon>Diprionidae</taxon>
        <taxon>Diprioninae</taxon>
        <taxon>Neodiprion</taxon>
    </lineage>
</organism>
<comment type="similarity">
    <text evidence="2">Belongs to the NUF2 family.</text>
</comment>
<evidence type="ECO:0000256" key="8">
    <source>
        <dbReference type="ARBA" id="ARBA00023328"/>
    </source>
</evidence>
<evidence type="ECO:0000256" key="9">
    <source>
        <dbReference type="SAM" id="Coils"/>
    </source>
</evidence>
<evidence type="ECO:0000256" key="3">
    <source>
        <dbReference type="ARBA" id="ARBA00022454"/>
    </source>
</evidence>
<keyword evidence="4" id="KW-0132">Cell division</keyword>
<dbReference type="InterPro" id="IPR038275">
    <property type="entry name" value="Nuf2_N_sf"/>
</dbReference>
<gene>
    <name evidence="13 14" type="primary">LOC107226062</name>
</gene>
<evidence type="ECO:0000259" key="11">
    <source>
        <dbReference type="Pfam" id="PF03800"/>
    </source>
</evidence>
<dbReference type="Pfam" id="PF03800">
    <property type="entry name" value="Nuf2"/>
    <property type="match status" value="1"/>
</dbReference>
<dbReference type="Gene3D" id="1.10.418.60">
    <property type="entry name" value="Ncd80 complex, Nuf2 subunit"/>
    <property type="match status" value="1"/>
</dbReference>
<reference evidence="13 14" key="1">
    <citation type="submission" date="2025-05" db="UniProtKB">
        <authorList>
            <consortium name="RefSeq"/>
        </authorList>
    </citation>
    <scope>IDENTIFICATION</scope>
    <source>
        <tissue evidence="13 14">Thorax and Abdomen</tissue>
    </source>
</reference>
<evidence type="ECO:0000256" key="1">
    <source>
        <dbReference type="ARBA" id="ARBA00004584"/>
    </source>
</evidence>
<keyword evidence="12" id="KW-1185">Reference proteome</keyword>
<keyword evidence="7" id="KW-0131">Cell cycle</keyword>
<dbReference type="GO" id="GO:0031262">
    <property type="term" value="C:Ndc80 complex"/>
    <property type="evidence" value="ECO:0007669"/>
    <property type="project" value="InterPro"/>
</dbReference>
<evidence type="ECO:0000256" key="4">
    <source>
        <dbReference type="ARBA" id="ARBA00022618"/>
    </source>
</evidence>
<dbReference type="InterPro" id="IPR005549">
    <property type="entry name" value="Kinetochore_Nuf2_N"/>
</dbReference>
<dbReference type="GeneID" id="107226062"/>
<dbReference type="GO" id="GO:0051301">
    <property type="term" value="P:cell division"/>
    <property type="evidence" value="ECO:0007669"/>
    <property type="project" value="UniProtKB-KW"/>
</dbReference>
<protein>
    <submittedName>
        <fullName evidence="13 14">Probable kinetochore protein nuf2</fullName>
    </submittedName>
</protein>
<dbReference type="Proteomes" id="UP000829291">
    <property type="component" value="Chromosome 2"/>
</dbReference>
<evidence type="ECO:0000256" key="7">
    <source>
        <dbReference type="ARBA" id="ARBA00023306"/>
    </source>
</evidence>
<dbReference type="RefSeq" id="XP_046588440.1">
    <property type="nucleotide sequence ID" value="XM_046732484.1"/>
</dbReference>
<feature type="region of interest" description="Disordered" evidence="10">
    <location>
        <begin position="185"/>
        <end position="212"/>
    </location>
</feature>
<evidence type="ECO:0000256" key="6">
    <source>
        <dbReference type="ARBA" id="ARBA00023054"/>
    </source>
</evidence>
<accession>A0A6J0C757</accession>
<proteinExistence type="inferred from homology"/>
<evidence type="ECO:0000256" key="10">
    <source>
        <dbReference type="SAM" id="MobiDB-lite"/>
    </source>
</evidence>
<keyword evidence="8" id="KW-0137">Centromere</keyword>
<dbReference type="InParanoid" id="A0A6J0C757"/>
<sequence>MDKDVEKVYTILVETNYPVSLEEVKNPTSECMIKVVLTFLSGFSIDGNTIQRATFGQEQNLSYSETYHEIISIINLHQVMVKICNQIFIKDFFITDLSSPGQKRARRLIGTLVNFVLYAQNKSEELIEPLNTILTRLNTLNEHVEKKDKNMQFRKDIVLENSKKSAHKEKYVKQIQEIKARLEKRNKAHATDEERAQNAKLTKEKEQQNHESIKQQLFKINENIAEMESTIVESPEEYEAQLANTGQQYAEKEEKLQTLVEKLRAKIELNSQFEKVKDFILHEHEKFSKVQDVHHKSVDLDKVQSEISKQLNEMQDKIQILREEVANPVNDDSDAIMVNEAQAQCQQHLAPQREMHNKLLSRNEEVQNKFEEASIRYQQSRTKRELLTKTITKLEEEIAHILKDYQDMYTSEIQKEIEIEKLWKERTPIIN</sequence>
<dbReference type="KEGG" id="nlo:107226062"/>
<evidence type="ECO:0000313" key="12">
    <source>
        <dbReference type="Proteomes" id="UP000829291"/>
    </source>
</evidence>